<protein>
    <recommendedName>
        <fullName evidence="5">DUF3828 domain-containing protein</fullName>
    </recommendedName>
</protein>
<feature type="signal peptide" evidence="2">
    <location>
        <begin position="1"/>
        <end position="24"/>
    </location>
</feature>
<feature type="region of interest" description="Disordered" evidence="1">
    <location>
        <begin position="27"/>
        <end position="50"/>
    </location>
</feature>
<keyword evidence="2" id="KW-0732">Signal</keyword>
<dbReference type="Proteomes" id="UP000256491">
    <property type="component" value="Unassembled WGS sequence"/>
</dbReference>
<accession>A0ABX9IES0</accession>
<dbReference type="RefSeq" id="WP_115920665.1">
    <property type="nucleotide sequence ID" value="NZ_BJYH01000015.1"/>
</dbReference>
<evidence type="ECO:0000256" key="1">
    <source>
        <dbReference type="SAM" id="MobiDB-lite"/>
    </source>
</evidence>
<feature type="compositionally biased region" description="Polar residues" evidence="1">
    <location>
        <begin position="33"/>
        <end position="47"/>
    </location>
</feature>
<gene>
    <name evidence="3" type="ORF">DRF57_20945</name>
</gene>
<dbReference type="EMBL" id="QNUF01000035">
    <property type="protein sequence ID" value="REC71135.1"/>
    <property type="molecule type" value="Genomic_DNA"/>
</dbReference>
<organism evidence="3 4">
    <name type="scientific">Chryseobacterium rhizosphaerae</name>
    <dbReference type="NCBI Taxonomy" id="395937"/>
    <lineage>
        <taxon>Bacteria</taxon>
        <taxon>Pseudomonadati</taxon>
        <taxon>Bacteroidota</taxon>
        <taxon>Flavobacteriia</taxon>
        <taxon>Flavobacteriales</taxon>
        <taxon>Weeksellaceae</taxon>
        <taxon>Chryseobacterium group</taxon>
        <taxon>Chryseobacterium</taxon>
    </lineage>
</organism>
<feature type="chain" id="PRO_5046838593" description="DUF3828 domain-containing protein" evidence="2">
    <location>
        <begin position="25"/>
        <end position="211"/>
    </location>
</feature>
<sequence length="211" mass="24755">MKKIMLKKVLFLPALLLLFTNCKKEDPSKKPIIQNTATESHTTVPAQKSKDNAQMETVKTFLKWYKNNENKLYGFNTVKGGSQTETETPVNYYVDFDEVEKEIKFLKNSHLFSQKFLSAYEQRYKDGNENFKQHPANDGPPENFDYDYFFLTQEDYQSDLKDIEAINFNIKPVNDKLCSVEFHLKNCGMTYRYILHKANQWQIDSIENISS</sequence>
<evidence type="ECO:0008006" key="5">
    <source>
        <dbReference type="Google" id="ProtNLM"/>
    </source>
</evidence>
<name>A0ABX9IES0_9FLAO</name>
<reference evidence="3 4" key="1">
    <citation type="journal article" date="2010" name="Syst. Appl. Microbiol.">
        <title>Four new species of Chryseobacterium from the rhizosphere of coastal sand dune plants, Chryseobacterium elymi sp. nov., Chryseobacterium hagamense sp. nov., Chryseobacterium lathyri sp. nov. and Chryseobacterium rhizosphaerae sp. nov.</title>
        <authorList>
            <person name="Cho S.H."/>
            <person name="Lee K.S."/>
            <person name="Shin D.S."/>
            <person name="Han J.H."/>
            <person name="Park K.S."/>
            <person name="Lee C.H."/>
            <person name="Park K.H."/>
            <person name="Kim S.B."/>
        </authorList>
    </citation>
    <scope>NUCLEOTIDE SEQUENCE [LARGE SCALE GENOMIC DNA]</scope>
    <source>
        <strain evidence="3 4">KCTC 22548</strain>
    </source>
</reference>
<evidence type="ECO:0000313" key="4">
    <source>
        <dbReference type="Proteomes" id="UP000256491"/>
    </source>
</evidence>
<evidence type="ECO:0000256" key="2">
    <source>
        <dbReference type="SAM" id="SignalP"/>
    </source>
</evidence>
<keyword evidence="4" id="KW-1185">Reference proteome</keyword>
<comment type="caution">
    <text evidence="3">The sequence shown here is derived from an EMBL/GenBank/DDBJ whole genome shotgun (WGS) entry which is preliminary data.</text>
</comment>
<proteinExistence type="predicted"/>
<evidence type="ECO:0000313" key="3">
    <source>
        <dbReference type="EMBL" id="REC71135.1"/>
    </source>
</evidence>